<sequence length="437" mass="47301">MILFAFSALYPLLWVVLTTLVLAYLWHRSRRDPLYFKHLGERFGRYDALPQRPVWIHAVSLGETRSAVPLARDLLAAGERVVFTHFTPAGRREAQAVFGAEIAAGQVASVWVPLDMGWTFARFFRACRPKIGLTMEIEIWPAMILAAKRHGVPFYLCNAQYPVPSLARDSRGLRLRQRIMAQVAGAFVKSDLQAERFAGIGLGNIHVTGELRFDQPIPPALLKAAEDARAALPPRPVITIASAVEGEDALYIDTIRALLDAPVPPLVIYVPRAPERFDAVAQMLQAAGLTIARRSVIFDAALRMQSPWPKGADVLLGDSMGEMYFYLSLAQRVVVGGGFHPKGAHNVIEPLALGKPVVTGPVTHTIEFPFREAEAAGVALSVADGMALINALGGPSWTSAERAQAFMAEHRGASARTAAAILGIINGGDAAPRRGAG</sequence>
<keyword evidence="9" id="KW-0472">Membrane</keyword>
<dbReference type="EC" id="2.4.99.12" evidence="3 9"/>
<keyword evidence="9" id="KW-0448">Lipopolysaccharide biosynthesis</keyword>
<comment type="function">
    <text evidence="1 9">Involved in lipopolysaccharide (LPS) biosynthesis. Catalyzes the transfer of 3-deoxy-D-manno-octulosonate (Kdo) residue(s) from CMP-Kdo to lipid IV(A), the tetraacyldisaccharide-1,4'-bisphosphate precursor of lipid A.</text>
</comment>
<dbReference type="InterPro" id="IPR007507">
    <property type="entry name" value="Glycos_transf_N"/>
</dbReference>
<dbReference type="GO" id="GO:0009244">
    <property type="term" value="P:lipopolysaccharide core region biosynthetic process"/>
    <property type="evidence" value="ECO:0007669"/>
    <property type="project" value="UniProtKB-UniRule"/>
</dbReference>
<evidence type="ECO:0000256" key="3">
    <source>
        <dbReference type="ARBA" id="ARBA00012621"/>
    </source>
</evidence>
<dbReference type="Gene3D" id="3.40.50.2000">
    <property type="entry name" value="Glycogen Phosphorylase B"/>
    <property type="match status" value="1"/>
</dbReference>
<keyword evidence="12" id="KW-1185">Reference proteome</keyword>
<evidence type="ECO:0000313" key="12">
    <source>
        <dbReference type="Proteomes" id="UP000244817"/>
    </source>
</evidence>
<evidence type="ECO:0000256" key="2">
    <source>
        <dbReference type="ARBA" id="ARBA00004713"/>
    </source>
</evidence>
<evidence type="ECO:0000256" key="7">
    <source>
        <dbReference type="ARBA" id="ARBA00049183"/>
    </source>
</evidence>
<evidence type="ECO:0000256" key="6">
    <source>
        <dbReference type="ARBA" id="ARBA00031445"/>
    </source>
</evidence>
<organism evidence="11 12">
    <name type="scientific">Thalassorhabdomicrobium marinisediminis</name>
    <dbReference type="NCBI Taxonomy" id="2170577"/>
    <lineage>
        <taxon>Bacteria</taxon>
        <taxon>Pseudomonadati</taxon>
        <taxon>Pseudomonadota</taxon>
        <taxon>Alphaproteobacteria</taxon>
        <taxon>Rhodobacterales</taxon>
        <taxon>Paracoccaceae</taxon>
        <taxon>Thalassorhabdomicrobium</taxon>
    </lineage>
</organism>
<evidence type="ECO:0000256" key="5">
    <source>
        <dbReference type="ARBA" id="ARBA00022679"/>
    </source>
</evidence>
<dbReference type="UniPathway" id="UPA00958"/>
<comment type="subcellular location">
    <subcellularLocation>
        <location evidence="9">Cell membrane</location>
    </subcellularLocation>
</comment>
<evidence type="ECO:0000313" key="11">
    <source>
        <dbReference type="EMBL" id="PVA06700.1"/>
    </source>
</evidence>
<dbReference type="SUPFAM" id="SSF53756">
    <property type="entry name" value="UDP-Glycosyltransferase/glycogen phosphorylase"/>
    <property type="match status" value="1"/>
</dbReference>
<comment type="catalytic activity">
    <reaction evidence="7 9">
        <text>lipid IVA (E. coli) + CMP-3-deoxy-beta-D-manno-octulosonate = alpha-Kdo-(2-&gt;6)-lipid IVA (E. coli) + CMP + H(+)</text>
        <dbReference type="Rhea" id="RHEA:28066"/>
        <dbReference type="ChEBI" id="CHEBI:15378"/>
        <dbReference type="ChEBI" id="CHEBI:58603"/>
        <dbReference type="ChEBI" id="CHEBI:60364"/>
        <dbReference type="ChEBI" id="CHEBI:60377"/>
        <dbReference type="ChEBI" id="CHEBI:85987"/>
        <dbReference type="EC" id="2.4.99.12"/>
    </reaction>
</comment>
<keyword evidence="9" id="KW-1003">Cell membrane</keyword>
<dbReference type="PANTHER" id="PTHR42755:SF1">
    <property type="entry name" value="3-DEOXY-D-MANNO-OCTULOSONIC ACID TRANSFERASE, MITOCHONDRIAL-RELATED"/>
    <property type="match status" value="1"/>
</dbReference>
<protein>
    <recommendedName>
        <fullName evidence="4 9">3-deoxy-D-manno-octulosonic acid transferase</fullName>
        <shortName evidence="9">Kdo transferase</shortName>
        <ecNumber evidence="3 9">2.4.99.12</ecNumber>
    </recommendedName>
    <alternativeName>
        <fullName evidence="6 9">Lipid IV(A) 3-deoxy-D-manno-octulosonic acid transferase</fullName>
    </alternativeName>
</protein>
<dbReference type="Proteomes" id="UP000244817">
    <property type="component" value="Unassembled WGS sequence"/>
</dbReference>
<dbReference type="OrthoDB" id="9789797at2"/>
<dbReference type="GO" id="GO:0005886">
    <property type="term" value="C:plasma membrane"/>
    <property type="evidence" value="ECO:0007669"/>
    <property type="project" value="UniProtKB-SubCell"/>
</dbReference>
<evidence type="ECO:0000256" key="9">
    <source>
        <dbReference type="RuleBase" id="RU365103"/>
    </source>
</evidence>
<dbReference type="Gene3D" id="3.40.50.11720">
    <property type="entry name" value="3-Deoxy-D-manno-octulosonic-acid transferase, N-terminal domain"/>
    <property type="match status" value="1"/>
</dbReference>
<comment type="similarity">
    <text evidence="9">Belongs to the glycosyltransferase group 1 family.</text>
</comment>
<dbReference type="PANTHER" id="PTHR42755">
    <property type="entry name" value="3-DEOXY-MANNO-OCTULOSONATE CYTIDYLYLTRANSFERASE"/>
    <property type="match status" value="1"/>
</dbReference>
<feature type="domain" description="3-deoxy-D-manno-octulosonic-acid transferase N-terminal" evidence="10">
    <location>
        <begin position="38"/>
        <end position="215"/>
    </location>
</feature>
<comment type="caution">
    <text evidence="11">The sequence shown here is derived from an EMBL/GenBank/DDBJ whole genome shotgun (WGS) entry which is preliminary data.</text>
</comment>
<evidence type="ECO:0000256" key="8">
    <source>
        <dbReference type="PIRSR" id="PIRSR639901-1"/>
    </source>
</evidence>
<dbReference type="GO" id="GO:0009245">
    <property type="term" value="P:lipid A biosynthetic process"/>
    <property type="evidence" value="ECO:0007669"/>
    <property type="project" value="TreeGrafter"/>
</dbReference>
<evidence type="ECO:0000256" key="1">
    <source>
        <dbReference type="ARBA" id="ARBA00003394"/>
    </source>
</evidence>
<dbReference type="Pfam" id="PF04413">
    <property type="entry name" value="Glycos_transf_N"/>
    <property type="match status" value="1"/>
</dbReference>
<evidence type="ECO:0000259" key="10">
    <source>
        <dbReference type="Pfam" id="PF04413"/>
    </source>
</evidence>
<dbReference type="GO" id="GO:0043842">
    <property type="term" value="F:Kdo transferase activity"/>
    <property type="evidence" value="ECO:0007669"/>
    <property type="project" value="UniProtKB-EC"/>
</dbReference>
<gene>
    <name evidence="11" type="ORF">DC363_09225</name>
</gene>
<dbReference type="RefSeq" id="WP_108640858.1">
    <property type="nucleotide sequence ID" value="NZ_QCYG01000005.1"/>
</dbReference>
<name>A0A2T7FX04_9RHOB</name>
<proteinExistence type="inferred from homology"/>
<dbReference type="InterPro" id="IPR039901">
    <property type="entry name" value="Kdotransferase"/>
</dbReference>
<dbReference type="InterPro" id="IPR038107">
    <property type="entry name" value="Glycos_transf_N_sf"/>
</dbReference>
<reference evidence="11 12" key="1">
    <citation type="submission" date="2018-04" db="EMBL/GenBank/DDBJ databases">
        <title>Pelagivirga bohaiensis gen. nov., sp. nov., a bacterium isolated from the Bohai Sea.</title>
        <authorList>
            <person name="Ji X."/>
        </authorList>
    </citation>
    <scope>NUCLEOTIDE SEQUENCE [LARGE SCALE GENOMIC DNA]</scope>
    <source>
        <strain evidence="11 12">BH-SD16</strain>
    </source>
</reference>
<feature type="active site" description="Proton acceptor" evidence="8">
    <location>
        <position position="63"/>
    </location>
</feature>
<keyword evidence="5 9" id="KW-0808">Transferase</keyword>
<dbReference type="AlphaFoldDB" id="A0A2T7FX04"/>
<dbReference type="EMBL" id="QCYG01000005">
    <property type="protein sequence ID" value="PVA06700.1"/>
    <property type="molecule type" value="Genomic_DNA"/>
</dbReference>
<accession>A0A2T7FX04</accession>
<comment type="pathway">
    <text evidence="2 9">Bacterial outer membrane biogenesis; LPS core biosynthesis.</text>
</comment>
<evidence type="ECO:0000256" key="4">
    <source>
        <dbReference type="ARBA" id="ARBA00019077"/>
    </source>
</evidence>